<feature type="non-terminal residue" evidence="1">
    <location>
        <position position="1"/>
    </location>
</feature>
<dbReference type="EMBL" id="JAMKFB020000019">
    <property type="protein sequence ID" value="KAL0166599.1"/>
    <property type="molecule type" value="Genomic_DNA"/>
</dbReference>
<organism evidence="1 2">
    <name type="scientific">Cirrhinus mrigala</name>
    <name type="common">Mrigala</name>
    <dbReference type="NCBI Taxonomy" id="683832"/>
    <lineage>
        <taxon>Eukaryota</taxon>
        <taxon>Metazoa</taxon>
        <taxon>Chordata</taxon>
        <taxon>Craniata</taxon>
        <taxon>Vertebrata</taxon>
        <taxon>Euteleostomi</taxon>
        <taxon>Actinopterygii</taxon>
        <taxon>Neopterygii</taxon>
        <taxon>Teleostei</taxon>
        <taxon>Ostariophysi</taxon>
        <taxon>Cypriniformes</taxon>
        <taxon>Cyprinidae</taxon>
        <taxon>Labeoninae</taxon>
        <taxon>Labeonini</taxon>
        <taxon>Cirrhinus</taxon>
    </lineage>
</organism>
<dbReference type="AlphaFoldDB" id="A0ABD0NXV0"/>
<sequence>KPLLKLAYKKARKQFAEDNMPKVMNYWNHVLWSDETKKKWFGSDGVQHVCDAL</sequence>
<dbReference type="Gene3D" id="3.30.420.10">
    <property type="entry name" value="Ribonuclease H-like superfamily/Ribonuclease H"/>
    <property type="match status" value="1"/>
</dbReference>
<dbReference type="InterPro" id="IPR036397">
    <property type="entry name" value="RNaseH_sf"/>
</dbReference>
<comment type="caution">
    <text evidence="1">The sequence shown here is derived from an EMBL/GenBank/DDBJ whole genome shotgun (WGS) entry which is preliminary data.</text>
</comment>
<feature type="non-terminal residue" evidence="1">
    <location>
        <position position="53"/>
    </location>
</feature>
<dbReference type="Proteomes" id="UP001529510">
    <property type="component" value="Unassembled WGS sequence"/>
</dbReference>
<keyword evidence="2" id="KW-1185">Reference proteome</keyword>
<gene>
    <name evidence="1" type="ORF">M9458_038443</name>
</gene>
<accession>A0ABD0NXV0</accession>
<protein>
    <submittedName>
        <fullName evidence="1">Uncharacterized protein</fullName>
    </submittedName>
</protein>
<proteinExistence type="predicted"/>
<evidence type="ECO:0000313" key="2">
    <source>
        <dbReference type="Proteomes" id="UP001529510"/>
    </source>
</evidence>
<evidence type="ECO:0000313" key="1">
    <source>
        <dbReference type="EMBL" id="KAL0166599.1"/>
    </source>
</evidence>
<reference evidence="1 2" key="1">
    <citation type="submission" date="2024-05" db="EMBL/GenBank/DDBJ databases">
        <title>Genome sequencing and assembly of Indian major carp, Cirrhinus mrigala (Hamilton, 1822).</title>
        <authorList>
            <person name="Mohindra V."/>
            <person name="Chowdhury L.M."/>
            <person name="Lal K."/>
            <person name="Jena J.K."/>
        </authorList>
    </citation>
    <scope>NUCLEOTIDE SEQUENCE [LARGE SCALE GENOMIC DNA]</scope>
    <source>
        <strain evidence="1">CM1030</strain>
        <tissue evidence="1">Blood</tissue>
    </source>
</reference>
<name>A0ABD0NXV0_CIRMR</name>